<sequence length="226" mass="24450">MPVTVAHIVSDVMTTPAVAVGCDAPFKEIVRVMDERHVSAVPVVSGEGRVVGVVSEADLLPKEEFRDRGPTRSERMRLRSDLAKAEGMTAEEVMSAPAVTVRPDDTLARAARLMAVHHVKRLPVVDAEDGLRGIVSRGDLLRVFLRSDEDIEEEVRRTVVSYLFPTHAHAIHVSVRDGVVRLRGPVHDTSLIWVAERLVNGLEGVVGVESQLSGEGSGPHGPASEP</sequence>
<dbReference type="RefSeq" id="WP_191874948.1">
    <property type="nucleotide sequence ID" value="NZ_BMTD01000008.1"/>
</dbReference>
<evidence type="ECO:0000256" key="2">
    <source>
        <dbReference type="PROSITE-ProRule" id="PRU00703"/>
    </source>
</evidence>
<evidence type="ECO:0000313" key="6">
    <source>
        <dbReference type="Proteomes" id="UP000618795"/>
    </source>
</evidence>
<evidence type="ECO:0000256" key="1">
    <source>
        <dbReference type="ARBA" id="ARBA00023122"/>
    </source>
</evidence>
<dbReference type="SUPFAM" id="SSF54631">
    <property type="entry name" value="CBS-domain pair"/>
    <property type="match status" value="1"/>
</dbReference>
<evidence type="ECO:0000259" key="4">
    <source>
        <dbReference type="PROSITE" id="PS51371"/>
    </source>
</evidence>
<dbReference type="PIRSF" id="PIRSF036990">
    <property type="entry name" value="UCP036990_CBS_BON"/>
    <property type="match status" value="1"/>
</dbReference>
<reference evidence="5" key="2">
    <citation type="submission" date="2020-09" db="EMBL/GenBank/DDBJ databases">
        <authorList>
            <person name="Sun Q."/>
            <person name="Ohkuma M."/>
        </authorList>
    </citation>
    <scope>NUCLEOTIDE SEQUENCE</scope>
    <source>
        <strain evidence="5">JCM 4369</strain>
    </source>
</reference>
<protein>
    <recommendedName>
        <fullName evidence="7">CBS domain-containing protein</fullName>
    </recommendedName>
</protein>
<evidence type="ECO:0000313" key="5">
    <source>
        <dbReference type="EMBL" id="GGV00327.1"/>
    </source>
</evidence>
<comment type="caution">
    <text evidence="5">The sequence shown here is derived from an EMBL/GenBank/DDBJ whole genome shotgun (WGS) entry which is preliminary data.</text>
</comment>
<name>A0A918MCM5_9ACTN</name>
<feature type="domain" description="CBS" evidence="4">
    <location>
        <begin position="13"/>
        <end position="71"/>
    </location>
</feature>
<feature type="domain" description="BON" evidence="3">
    <location>
        <begin position="147"/>
        <end position="216"/>
    </location>
</feature>
<dbReference type="Gene3D" id="3.10.580.10">
    <property type="entry name" value="CBS-domain"/>
    <property type="match status" value="1"/>
</dbReference>
<dbReference type="AlphaFoldDB" id="A0A918MCM5"/>
<gene>
    <name evidence="5" type="ORF">GCM10010260_41040</name>
</gene>
<accession>A0A918MCM5</accession>
<dbReference type="InterPro" id="IPR007055">
    <property type="entry name" value="BON_dom"/>
</dbReference>
<dbReference type="PANTHER" id="PTHR43080">
    <property type="entry name" value="CBS DOMAIN-CONTAINING PROTEIN CBSX3, MITOCHONDRIAL"/>
    <property type="match status" value="1"/>
</dbReference>
<dbReference type="PROSITE" id="PS51371">
    <property type="entry name" value="CBS"/>
    <property type="match status" value="2"/>
</dbReference>
<organism evidence="5 6">
    <name type="scientific">Streptomyces filipinensis</name>
    <dbReference type="NCBI Taxonomy" id="66887"/>
    <lineage>
        <taxon>Bacteria</taxon>
        <taxon>Bacillati</taxon>
        <taxon>Actinomycetota</taxon>
        <taxon>Actinomycetes</taxon>
        <taxon>Kitasatosporales</taxon>
        <taxon>Streptomycetaceae</taxon>
        <taxon>Streptomyces</taxon>
    </lineage>
</organism>
<dbReference type="Proteomes" id="UP000618795">
    <property type="component" value="Unassembled WGS sequence"/>
</dbReference>
<evidence type="ECO:0000259" key="3">
    <source>
        <dbReference type="PROSITE" id="PS50914"/>
    </source>
</evidence>
<reference evidence="5" key="1">
    <citation type="journal article" date="2014" name="Int. J. Syst. Evol. Microbiol.">
        <title>Complete genome sequence of Corynebacterium casei LMG S-19264T (=DSM 44701T), isolated from a smear-ripened cheese.</title>
        <authorList>
            <consortium name="US DOE Joint Genome Institute (JGI-PGF)"/>
            <person name="Walter F."/>
            <person name="Albersmeier A."/>
            <person name="Kalinowski J."/>
            <person name="Ruckert C."/>
        </authorList>
    </citation>
    <scope>NUCLEOTIDE SEQUENCE</scope>
    <source>
        <strain evidence="5">JCM 4369</strain>
    </source>
</reference>
<dbReference type="Pfam" id="PF00571">
    <property type="entry name" value="CBS"/>
    <property type="match status" value="2"/>
</dbReference>
<dbReference type="Pfam" id="PF04972">
    <property type="entry name" value="BON"/>
    <property type="match status" value="1"/>
</dbReference>
<dbReference type="InterPro" id="IPR046342">
    <property type="entry name" value="CBS_dom_sf"/>
</dbReference>
<dbReference type="PANTHER" id="PTHR43080:SF29">
    <property type="entry name" value="OS02G0818000 PROTEIN"/>
    <property type="match status" value="1"/>
</dbReference>
<dbReference type="InterPro" id="IPR017080">
    <property type="entry name" value="UCP036990_CBS_BON"/>
</dbReference>
<keyword evidence="1 2" id="KW-0129">CBS domain</keyword>
<keyword evidence="6" id="KW-1185">Reference proteome</keyword>
<feature type="domain" description="CBS" evidence="4">
    <location>
        <begin position="94"/>
        <end position="151"/>
    </location>
</feature>
<dbReference type="EMBL" id="BMTD01000008">
    <property type="protein sequence ID" value="GGV00327.1"/>
    <property type="molecule type" value="Genomic_DNA"/>
</dbReference>
<dbReference type="PROSITE" id="PS50914">
    <property type="entry name" value="BON"/>
    <property type="match status" value="1"/>
</dbReference>
<proteinExistence type="predicted"/>
<dbReference type="InterPro" id="IPR000644">
    <property type="entry name" value="CBS_dom"/>
</dbReference>
<evidence type="ECO:0008006" key="7">
    <source>
        <dbReference type="Google" id="ProtNLM"/>
    </source>
</evidence>
<dbReference type="CDD" id="cd04586">
    <property type="entry name" value="CBS_pair_BON_assoc"/>
    <property type="match status" value="1"/>
</dbReference>
<dbReference type="InterPro" id="IPR051257">
    <property type="entry name" value="Diverse_CBS-Domain"/>
</dbReference>
<dbReference type="Gene3D" id="3.30.1340.30">
    <property type="match status" value="1"/>
</dbReference>
<dbReference type="SMART" id="SM00116">
    <property type="entry name" value="CBS"/>
    <property type="match status" value="2"/>
</dbReference>